<dbReference type="SUPFAM" id="SSF57756">
    <property type="entry name" value="Retrovirus zinc finger-like domains"/>
    <property type="match status" value="1"/>
</dbReference>
<feature type="region of interest" description="Disordered" evidence="2">
    <location>
        <begin position="81"/>
        <end position="151"/>
    </location>
</feature>
<keyword evidence="5" id="KW-1185">Reference proteome</keyword>
<keyword evidence="1" id="KW-0863">Zinc-finger</keyword>
<evidence type="ECO:0000256" key="2">
    <source>
        <dbReference type="SAM" id="MobiDB-lite"/>
    </source>
</evidence>
<dbReference type="Gene3D" id="4.10.60.10">
    <property type="entry name" value="Zinc finger, CCHC-type"/>
    <property type="match status" value="1"/>
</dbReference>
<organism evidence="4 5">
    <name type="scientific">Branchiostoma lanceolatum</name>
    <name type="common">Common lancelet</name>
    <name type="synonym">Amphioxus lanceolatum</name>
    <dbReference type="NCBI Taxonomy" id="7740"/>
    <lineage>
        <taxon>Eukaryota</taxon>
        <taxon>Metazoa</taxon>
        <taxon>Chordata</taxon>
        <taxon>Cephalochordata</taxon>
        <taxon>Leptocardii</taxon>
        <taxon>Amphioxiformes</taxon>
        <taxon>Branchiostomatidae</taxon>
        <taxon>Branchiostoma</taxon>
    </lineage>
</organism>
<protein>
    <submittedName>
        <fullName evidence="4">Hypp3505 protein</fullName>
    </submittedName>
</protein>
<keyword evidence="1" id="KW-0862">Zinc</keyword>
<name>A0A8K0A170_BRALA</name>
<feature type="compositionally biased region" description="Polar residues" evidence="2">
    <location>
        <begin position="128"/>
        <end position="149"/>
    </location>
</feature>
<dbReference type="PROSITE" id="PS50158">
    <property type="entry name" value="ZF_CCHC"/>
    <property type="match status" value="1"/>
</dbReference>
<accession>A0A8K0A170</accession>
<dbReference type="EMBL" id="OV696691">
    <property type="protein sequence ID" value="CAH1266679.1"/>
    <property type="molecule type" value="Genomic_DNA"/>
</dbReference>
<reference evidence="4" key="1">
    <citation type="submission" date="2022-01" db="EMBL/GenBank/DDBJ databases">
        <authorList>
            <person name="Braso-Vives M."/>
        </authorList>
    </citation>
    <scope>NUCLEOTIDE SEQUENCE</scope>
</reference>
<dbReference type="SMART" id="SM00343">
    <property type="entry name" value="ZnF_C2HC"/>
    <property type="match status" value="1"/>
</dbReference>
<feature type="domain" description="CCHC-type" evidence="3">
    <location>
        <begin position="212"/>
        <end position="226"/>
    </location>
</feature>
<dbReference type="GO" id="GO:0003676">
    <property type="term" value="F:nucleic acid binding"/>
    <property type="evidence" value="ECO:0007669"/>
    <property type="project" value="InterPro"/>
</dbReference>
<evidence type="ECO:0000313" key="5">
    <source>
        <dbReference type="Proteomes" id="UP000838412"/>
    </source>
</evidence>
<dbReference type="Proteomes" id="UP000838412">
    <property type="component" value="Chromosome 6"/>
</dbReference>
<feature type="region of interest" description="Disordered" evidence="2">
    <location>
        <begin position="166"/>
        <end position="211"/>
    </location>
</feature>
<dbReference type="AlphaFoldDB" id="A0A8K0A170"/>
<dbReference type="InterPro" id="IPR001878">
    <property type="entry name" value="Znf_CCHC"/>
</dbReference>
<evidence type="ECO:0000256" key="1">
    <source>
        <dbReference type="PROSITE-ProRule" id="PRU00047"/>
    </source>
</evidence>
<evidence type="ECO:0000313" key="4">
    <source>
        <dbReference type="EMBL" id="CAH1266679.1"/>
    </source>
</evidence>
<feature type="compositionally biased region" description="Gly residues" evidence="2">
    <location>
        <begin position="194"/>
        <end position="205"/>
    </location>
</feature>
<dbReference type="GO" id="GO:0008270">
    <property type="term" value="F:zinc ion binding"/>
    <property type="evidence" value="ECO:0007669"/>
    <property type="project" value="UniProtKB-KW"/>
</dbReference>
<gene>
    <name evidence="4" type="primary">Hypp3505</name>
    <name evidence="4" type="ORF">BLAG_LOCUS20229</name>
</gene>
<feature type="compositionally biased region" description="Low complexity" evidence="2">
    <location>
        <begin position="92"/>
        <end position="109"/>
    </location>
</feature>
<sequence>MTLKGGYNTRRRQNLDEDDYDDIAVRGAGFHLSFSGFAQRLGGNAAGSLGLFFGTGSEPMVLENADRERLVDHYSMLQIPNPQQEVSQPRLGTPAAPAATGSTQPAPGTSGSGTAHVQPADGGRQLTAGGSQPGQPAQTQPRAGDQTQAPAMDPQANAMEDLRKGDAGHERDIGPSPAGQDCRRPQRRAAPGAGEVGGRGGGGSGAQPWDECYRCHNIGHWARDCKAARK</sequence>
<dbReference type="InterPro" id="IPR036875">
    <property type="entry name" value="Znf_CCHC_sf"/>
</dbReference>
<evidence type="ECO:0000259" key="3">
    <source>
        <dbReference type="PROSITE" id="PS50158"/>
    </source>
</evidence>
<keyword evidence="1" id="KW-0479">Metal-binding</keyword>
<dbReference type="Pfam" id="PF00098">
    <property type="entry name" value="zf-CCHC"/>
    <property type="match status" value="1"/>
</dbReference>
<proteinExistence type="predicted"/>